<dbReference type="InterPro" id="IPR036812">
    <property type="entry name" value="NAD(P)_OxRdtase_dom_sf"/>
</dbReference>
<dbReference type="FunFam" id="3.20.20.100:FF:000023">
    <property type="entry name" value="aldose reductase"/>
    <property type="match status" value="1"/>
</dbReference>
<evidence type="ECO:0000256" key="1">
    <source>
        <dbReference type="PIRSR" id="PIRSR000097-1"/>
    </source>
</evidence>
<proteinExistence type="predicted"/>
<feature type="active site" description="Proton donor" evidence="1">
    <location>
        <position position="50"/>
    </location>
</feature>
<evidence type="ECO:0000256" key="3">
    <source>
        <dbReference type="PIRSR" id="PIRSR000097-3"/>
    </source>
</evidence>
<dbReference type="PROSITE" id="PS00798">
    <property type="entry name" value="ALDOKETO_REDUCTASE_1"/>
    <property type="match status" value="1"/>
</dbReference>
<dbReference type="OrthoDB" id="416253at2759"/>
<dbReference type="GO" id="GO:0016491">
    <property type="term" value="F:oxidoreductase activity"/>
    <property type="evidence" value="ECO:0007669"/>
    <property type="project" value="InterPro"/>
</dbReference>
<dbReference type="PROSITE" id="PS00063">
    <property type="entry name" value="ALDOKETO_REDUCTASE_3"/>
    <property type="match status" value="1"/>
</dbReference>
<dbReference type="InterPro" id="IPR023210">
    <property type="entry name" value="NADP_OxRdtase_dom"/>
</dbReference>
<evidence type="ECO:0000313" key="5">
    <source>
        <dbReference type="EMBL" id="JAB65028.1"/>
    </source>
</evidence>
<reference evidence="5" key="1">
    <citation type="submission" date="2013-07" db="EMBL/GenBank/DDBJ databases">
        <title>Midgut Transcriptome Profiling of Anoplphora glabripennis, a Lignocellulose Degrading, Wood-Boring Cerambycid.</title>
        <authorList>
            <person name="Scully E.D."/>
            <person name="Hoover K."/>
            <person name="Carlson J.E."/>
            <person name="Tien M."/>
            <person name="Geib S.M."/>
        </authorList>
    </citation>
    <scope>NUCLEOTIDE SEQUENCE</scope>
</reference>
<feature type="domain" description="NADP-dependent oxidoreductase" evidence="4">
    <location>
        <begin position="17"/>
        <end position="292"/>
    </location>
</feature>
<dbReference type="SUPFAM" id="SSF51430">
    <property type="entry name" value="NAD(P)-linked oxidoreductase"/>
    <property type="match status" value="1"/>
</dbReference>
<dbReference type="EMBL" id="GALX01003438">
    <property type="protein sequence ID" value="JAB65028.1"/>
    <property type="molecule type" value="Transcribed_RNA"/>
</dbReference>
<dbReference type="AlphaFoldDB" id="V5GXH0"/>
<dbReference type="KEGG" id="agb:108903619"/>
<evidence type="ECO:0000259" key="4">
    <source>
        <dbReference type="Pfam" id="PF00248"/>
    </source>
</evidence>
<evidence type="ECO:0000256" key="2">
    <source>
        <dbReference type="PIRSR" id="PIRSR000097-2"/>
    </source>
</evidence>
<dbReference type="GeneID" id="108903619"/>
<dbReference type="InterPro" id="IPR020471">
    <property type="entry name" value="AKR"/>
</dbReference>
<dbReference type="PROSITE" id="PS00062">
    <property type="entry name" value="ALDOKETO_REDUCTASE_2"/>
    <property type="match status" value="1"/>
</dbReference>
<sequence>MAVPTVLLNNGLKCPQLGLGTWQSAPGEVQKAISHAIDVGYRHIDCAWIYGNEKEIGEAIRQKIEDKTVKREDLFIVTKLWNTFHEKDKVVPTCRESLENLGLDYVDLYLVHWPVAQKVKKFDKLVPFVGAEFVDIDYLETWEGMEDCARLGLAKSIGVSNFNTKQLRRVLDHAKIKPVMNQIEVSPNVTQKKLIKFCHDNDVAVTSYSPFGSPARPWAKSEDQVVSLENPKIVSIGAKHGKTSSQVILRYLIQVGTIPIPKSSNLKRIDQNLDIFDFELSPEAIATLDGLNTNGRAIPAEELKGSKYFPFYED</sequence>
<dbReference type="PIRSF" id="PIRSF000097">
    <property type="entry name" value="AKR"/>
    <property type="match status" value="1"/>
</dbReference>
<dbReference type="InterPro" id="IPR018170">
    <property type="entry name" value="Aldo/ket_reductase_CS"/>
</dbReference>
<name>V5GXH0_ANOGL</name>
<gene>
    <name evidence="5" type="primary">AK1BA</name>
</gene>
<accession>V5GXH0</accession>
<dbReference type="PANTHER" id="PTHR11732">
    <property type="entry name" value="ALDO/KETO REDUCTASE"/>
    <property type="match status" value="1"/>
</dbReference>
<dbReference type="Gene3D" id="3.20.20.100">
    <property type="entry name" value="NADP-dependent oxidoreductase domain"/>
    <property type="match status" value="1"/>
</dbReference>
<protein>
    <submittedName>
        <fullName evidence="5">Aldo-keto reductase family 1 member B10</fullName>
    </submittedName>
</protein>
<dbReference type="CDD" id="cd19116">
    <property type="entry name" value="AKR_AKR2E1-5"/>
    <property type="match status" value="1"/>
</dbReference>
<dbReference type="Pfam" id="PF00248">
    <property type="entry name" value="Aldo_ket_red"/>
    <property type="match status" value="1"/>
</dbReference>
<feature type="binding site" evidence="2">
    <location>
        <position position="112"/>
    </location>
    <ligand>
        <name>substrate</name>
    </ligand>
</feature>
<organism evidence="5">
    <name type="scientific">Anoplophora glabripennis</name>
    <name type="common">Asian longhorn beetle</name>
    <name type="synonym">Anoplophora nobilis</name>
    <dbReference type="NCBI Taxonomy" id="217634"/>
    <lineage>
        <taxon>Eukaryota</taxon>
        <taxon>Metazoa</taxon>
        <taxon>Ecdysozoa</taxon>
        <taxon>Arthropoda</taxon>
        <taxon>Hexapoda</taxon>
        <taxon>Insecta</taxon>
        <taxon>Pterygota</taxon>
        <taxon>Neoptera</taxon>
        <taxon>Endopterygota</taxon>
        <taxon>Coleoptera</taxon>
        <taxon>Polyphaga</taxon>
        <taxon>Cucujiformia</taxon>
        <taxon>Chrysomeloidea</taxon>
        <taxon>Cerambycidae</taxon>
        <taxon>Lamiinae</taxon>
        <taxon>Lamiini</taxon>
        <taxon>Anoplophora</taxon>
    </lineage>
</organism>
<dbReference type="InterPro" id="IPR044488">
    <property type="entry name" value="AKR2E"/>
</dbReference>
<dbReference type="PRINTS" id="PR00069">
    <property type="entry name" value="ALDKETRDTASE"/>
</dbReference>
<feature type="site" description="Lowers pKa of active site Tyr" evidence="3">
    <location>
        <position position="79"/>
    </location>
</feature>